<name>C6LGG5_9FIRM</name>
<keyword evidence="2" id="KW-1185">Reference proteome</keyword>
<reference evidence="1" key="1">
    <citation type="submission" date="2009-07" db="EMBL/GenBank/DDBJ databases">
        <authorList>
            <person name="Weinstock G."/>
            <person name="Sodergren E."/>
            <person name="Clifton S."/>
            <person name="Fulton L."/>
            <person name="Fulton B."/>
            <person name="Courtney L."/>
            <person name="Fronick C."/>
            <person name="Harrison M."/>
            <person name="Strong C."/>
            <person name="Farmer C."/>
            <person name="Delahaunty K."/>
            <person name="Markovic C."/>
            <person name="Hall O."/>
            <person name="Minx P."/>
            <person name="Tomlinson C."/>
            <person name="Mitreva M."/>
            <person name="Nelson J."/>
            <person name="Hou S."/>
            <person name="Wollam A."/>
            <person name="Pepin K.H."/>
            <person name="Johnson M."/>
            <person name="Bhonagiri V."/>
            <person name="Nash W.E."/>
            <person name="Warren W."/>
            <person name="Chinwalla A."/>
            <person name="Mardis E.R."/>
            <person name="Wilson R.K."/>
        </authorList>
    </citation>
    <scope>NUCLEOTIDE SEQUENCE [LARGE SCALE GENOMIC DNA]</scope>
    <source>
        <strain evidence="1">DSM 14469</strain>
    </source>
</reference>
<dbReference type="AlphaFoldDB" id="C6LGG5"/>
<protein>
    <submittedName>
        <fullName evidence="1">Uncharacterized protein</fullName>
    </submittedName>
</protein>
<proteinExistence type="predicted"/>
<gene>
    <name evidence="1" type="ORF">BRYFOR_07725</name>
</gene>
<accession>C6LGG5</accession>
<dbReference type="EMBL" id="ACCL02000012">
    <property type="protein sequence ID" value="EET60165.1"/>
    <property type="molecule type" value="Genomic_DNA"/>
</dbReference>
<comment type="caution">
    <text evidence="1">The sequence shown here is derived from an EMBL/GenBank/DDBJ whole genome shotgun (WGS) entry which is preliminary data.</text>
</comment>
<evidence type="ECO:0000313" key="2">
    <source>
        <dbReference type="Proteomes" id="UP000005561"/>
    </source>
</evidence>
<sequence>MNRKIAVAGTSKVLYDNLYPSRTIVGTDVENTCLVKAAKTFAELIPLQA</sequence>
<dbReference type="Proteomes" id="UP000005561">
    <property type="component" value="Unassembled WGS sequence"/>
</dbReference>
<dbReference type="RefSeq" id="WP_006862510.1">
    <property type="nucleotide sequence ID" value="NZ_ACCL02000012.1"/>
</dbReference>
<organism evidence="1 2">
    <name type="scientific">Marvinbryantia formatexigens DSM 14469</name>
    <dbReference type="NCBI Taxonomy" id="478749"/>
    <lineage>
        <taxon>Bacteria</taxon>
        <taxon>Bacillati</taxon>
        <taxon>Bacillota</taxon>
        <taxon>Clostridia</taxon>
        <taxon>Lachnospirales</taxon>
        <taxon>Lachnospiraceae</taxon>
        <taxon>Marvinbryantia</taxon>
    </lineage>
</organism>
<evidence type="ECO:0000313" key="1">
    <source>
        <dbReference type="EMBL" id="EET60165.1"/>
    </source>
</evidence>
<dbReference type="OrthoDB" id="9803238at2"/>